<evidence type="ECO:0000256" key="1">
    <source>
        <dbReference type="SAM" id="Coils"/>
    </source>
</evidence>
<sequence length="170" mass="19864">MNKKFVIAGLLILSLAITGASINTLAFGGGPYNNNSTPYSNYDMFEYLGLTSSQVEALSNLKRDFSLERDKIRLEMRKAVYELRDLIFSNIESKEINLAKERLNELQNKLLDLRIRYLQEYKNILTPEQLEKIKVFPFKNGFNWNNRWAGKGWNRRNRQNFGPVCPFLFN</sequence>
<name>B8CXR1_HALOH</name>
<dbReference type="AlphaFoldDB" id="B8CXR1"/>
<feature type="coiled-coil region" evidence="1">
    <location>
        <begin position="89"/>
        <end position="116"/>
    </location>
</feature>
<dbReference type="EMBL" id="CP001098">
    <property type="protein sequence ID" value="ACL70080.1"/>
    <property type="molecule type" value="Genomic_DNA"/>
</dbReference>
<dbReference type="GO" id="GO:0042597">
    <property type="term" value="C:periplasmic space"/>
    <property type="evidence" value="ECO:0007669"/>
    <property type="project" value="InterPro"/>
</dbReference>
<keyword evidence="3" id="KW-1185">Reference proteome</keyword>
<dbReference type="KEGG" id="hor:Hore_13300"/>
<organism evidence="2 3">
    <name type="scientific">Halothermothrix orenii (strain H 168 / OCM 544 / DSM 9562)</name>
    <dbReference type="NCBI Taxonomy" id="373903"/>
    <lineage>
        <taxon>Bacteria</taxon>
        <taxon>Bacillati</taxon>
        <taxon>Bacillota</taxon>
        <taxon>Clostridia</taxon>
        <taxon>Halanaerobiales</taxon>
        <taxon>Halothermotrichaceae</taxon>
        <taxon>Halothermothrix</taxon>
    </lineage>
</organism>
<reference evidence="2 3" key="1">
    <citation type="journal article" date="2009" name="PLoS ONE">
        <title>Genome analysis of the anaerobic thermohalophilic bacterium Halothermothrix orenii.</title>
        <authorList>
            <person name="Mavromatis K."/>
            <person name="Ivanova N."/>
            <person name="Anderson I."/>
            <person name="Lykidis A."/>
            <person name="Hooper S.D."/>
            <person name="Sun H."/>
            <person name="Kunin V."/>
            <person name="Lapidus A."/>
            <person name="Hugenholtz P."/>
            <person name="Patel B."/>
            <person name="Kyrpides N.C."/>
        </authorList>
    </citation>
    <scope>NUCLEOTIDE SEQUENCE [LARGE SCALE GENOMIC DNA]</scope>
    <source>
        <strain evidence="3">H 168 / OCM 544 / DSM 9562</strain>
    </source>
</reference>
<keyword evidence="1" id="KW-0175">Coiled coil</keyword>
<protein>
    <submittedName>
        <fullName evidence="2">P pilus assembly/Cpx signaling pathway, periplasmic inhibitor/zinc-resistance associated protein</fullName>
    </submittedName>
</protein>
<gene>
    <name evidence="2" type="ordered locus">Hore_13300</name>
</gene>
<accession>B8CXR1</accession>
<dbReference type="Gene3D" id="1.20.120.1490">
    <property type="match status" value="1"/>
</dbReference>
<dbReference type="eggNOG" id="COG3678">
    <property type="taxonomic scope" value="Bacteria"/>
</dbReference>
<dbReference type="InterPro" id="IPR012899">
    <property type="entry name" value="LTXXQ"/>
</dbReference>
<evidence type="ECO:0000313" key="3">
    <source>
        <dbReference type="Proteomes" id="UP000000719"/>
    </source>
</evidence>
<dbReference type="STRING" id="373903.Hore_13300"/>
<proteinExistence type="predicted"/>
<dbReference type="HOGENOM" id="CLU_1568578_0_0_9"/>
<dbReference type="RefSeq" id="WP_012636264.1">
    <property type="nucleotide sequence ID" value="NC_011899.1"/>
</dbReference>
<evidence type="ECO:0000313" key="2">
    <source>
        <dbReference type="EMBL" id="ACL70080.1"/>
    </source>
</evidence>
<dbReference type="Pfam" id="PF07813">
    <property type="entry name" value="LTXXQ"/>
    <property type="match status" value="1"/>
</dbReference>
<dbReference type="Proteomes" id="UP000000719">
    <property type="component" value="Chromosome"/>
</dbReference>